<evidence type="ECO:0000313" key="2">
    <source>
        <dbReference type="Proteomes" id="UP000644147"/>
    </source>
</evidence>
<dbReference type="EMBL" id="JAEHFX010000002">
    <property type="protein sequence ID" value="MBK0402373.1"/>
    <property type="molecule type" value="Genomic_DNA"/>
</dbReference>
<keyword evidence="2" id="KW-1185">Reference proteome</keyword>
<sequence>MKILYAITFCAKNKPGAGLLQKMKLVAKDQVEAVKLASQKAEVLNLEVIRVEELERVKQEAVSMFTEPEFKEELRQ</sequence>
<dbReference type="RefSeq" id="WP_200505121.1">
    <property type="nucleotide sequence ID" value="NZ_JAEHFX010000002.1"/>
</dbReference>
<comment type="caution">
    <text evidence="1">The sequence shown here is derived from an EMBL/GenBank/DDBJ whole genome shotgun (WGS) entry which is preliminary data.</text>
</comment>
<proteinExistence type="predicted"/>
<evidence type="ECO:0000313" key="1">
    <source>
        <dbReference type="EMBL" id="MBK0402373.1"/>
    </source>
</evidence>
<accession>A0ABS1BYX4</accession>
<organism evidence="1 2">
    <name type="scientific">Adhaeribacter terrigena</name>
    <dbReference type="NCBI Taxonomy" id="2793070"/>
    <lineage>
        <taxon>Bacteria</taxon>
        <taxon>Pseudomonadati</taxon>
        <taxon>Bacteroidota</taxon>
        <taxon>Cytophagia</taxon>
        <taxon>Cytophagales</taxon>
        <taxon>Hymenobacteraceae</taxon>
        <taxon>Adhaeribacter</taxon>
    </lineage>
</organism>
<reference evidence="1 2" key="1">
    <citation type="submission" date="2020-12" db="EMBL/GenBank/DDBJ databases">
        <title>Bacterial novel species Adhaeribacter sp. BT258 isolated from soil.</title>
        <authorList>
            <person name="Jung H.-Y."/>
        </authorList>
    </citation>
    <scope>NUCLEOTIDE SEQUENCE [LARGE SCALE GENOMIC DNA]</scope>
    <source>
        <strain evidence="1 2">BT258</strain>
    </source>
</reference>
<dbReference type="Proteomes" id="UP000644147">
    <property type="component" value="Unassembled WGS sequence"/>
</dbReference>
<protein>
    <submittedName>
        <fullName evidence="1">Uncharacterized protein</fullName>
    </submittedName>
</protein>
<name>A0ABS1BYX4_9BACT</name>
<gene>
    <name evidence="1" type="ORF">I5M27_05215</name>
</gene>